<dbReference type="Gene3D" id="3.40.50.2000">
    <property type="entry name" value="Glycogen Phosphorylase B"/>
    <property type="match status" value="2"/>
</dbReference>
<dbReference type="AlphaFoldDB" id="A0A516GXN5"/>
<keyword evidence="4" id="KW-1185">Reference proteome</keyword>
<dbReference type="Proteomes" id="UP000317496">
    <property type="component" value="Chromosome"/>
</dbReference>
<evidence type="ECO:0000313" key="4">
    <source>
        <dbReference type="Proteomes" id="UP000317496"/>
    </source>
</evidence>
<evidence type="ECO:0000259" key="1">
    <source>
        <dbReference type="Pfam" id="PF00534"/>
    </source>
</evidence>
<reference evidence="3 4" key="1">
    <citation type="submission" date="2019-07" db="EMBL/GenBank/DDBJ databases">
        <title>Genome sequencing for Ferrovibrio sp. K5.</title>
        <authorList>
            <person name="Park S.-J."/>
        </authorList>
    </citation>
    <scope>NUCLEOTIDE SEQUENCE [LARGE SCALE GENOMIC DNA]</scope>
    <source>
        <strain evidence="3 4">K5</strain>
    </source>
</reference>
<dbReference type="InterPro" id="IPR001296">
    <property type="entry name" value="Glyco_trans_1"/>
</dbReference>
<feature type="domain" description="Glycosyltransferase subfamily 4-like N-terminal" evidence="2">
    <location>
        <begin position="18"/>
        <end position="183"/>
    </location>
</feature>
<dbReference type="PANTHER" id="PTHR12526">
    <property type="entry name" value="GLYCOSYLTRANSFERASE"/>
    <property type="match status" value="1"/>
</dbReference>
<dbReference type="OrthoDB" id="9790710at2"/>
<evidence type="ECO:0000313" key="3">
    <source>
        <dbReference type="EMBL" id="QDO96299.1"/>
    </source>
</evidence>
<dbReference type="InterPro" id="IPR028098">
    <property type="entry name" value="Glyco_trans_4-like_N"/>
</dbReference>
<name>A0A516GXN5_9PROT</name>
<keyword evidence="3" id="KW-0808">Transferase</keyword>
<organism evidence="3 4">
    <name type="scientific">Ferrovibrio terrae</name>
    <dbReference type="NCBI Taxonomy" id="2594003"/>
    <lineage>
        <taxon>Bacteria</taxon>
        <taxon>Pseudomonadati</taxon>
        <taxon>Pseudomonadota</taxon>
        <taxon>Alphaproteobacteria</taxon>
        <taxon>Rhodospirillales</taxon>
        <taxon>Rhodospirillaceae</taxon>
        <taxon>Ferrovibrio</taxon>
    </lineage>
</organism>
<proteinExistence type="predicted"/>
<gene>
    <name evidence="3" type="ORF">FNB15_02965</name>
</gene>
<sequence>MTMKRRKILFVISSLGRGGAELHCLRVAPMLNPEHYDIAVFLFRMRGAAFEEMPRHVKVFAPWYEMEVENPGLASRLVRMLVSTFQFTVCLLKERPDIVHFFLPSSYLHGGTVALLLGRRNLVMSRRSLNYYMKHRPAWVNRLELFLHGRMKALSGNSNAVIRQLIEEEHAPTDRTQLIYNGVALPELSTQIREAARVALDVSEGEIVMIVVANLFPYKGHADLFEACAQLPLNQPWRLIVLGRDASGIMPALAATADRLGIADKVHMVGGQADVGRYLAAADIGILPSHEEGFSNAILESMAFGLPMVVTDVGGNAEAVLNQETGLVVPAKSPAQLGIAIRRLIEDPEARRMMGAAGRQRVERHFSLRRCVEDYDGMYQNILSSRPLGNA</sequence>
<dbReference type="SUPFAM" id="SSF53756">
    <property type="entry name" value="UDP-Glycosyltransferase/glycogen phosphorylase"/>
    <property type="match status" value="1"/>
</dbReference>
<evidence type="ECO:0000259" key="2">
    <source>
        <dbReference type="Pfam" id="PF13439"/>
    </source>
</evidence>
<feature type="domain" description="Glycosyl transferase family 1" evidence="1">
    <location>
        <begin position="194"/>
        <end position="361"/>
    </location>
</feature>
<dbReference type="KEGG" id="fer:FNB15_02965"/>
<accession>A0A516GXN5</accession>
<dbReference type="Pfam" id="PF00534">
    <property type="entry name" value="Glycos_transf_1"/>
    <property type="match status" value="1"/>
</dbReference>
<dbReference type="GO" id="GO:0016757">
    <property type="term" value="F:glycosyltransferase activity"/>
    <property type="evidence" value="ECO:0007669"/>
    <property type="project" value="InterPro"/>
</dbReference>
<protein>
    <submittedName>
        <fullName evidence="3">Glycosyltransferase</fullName>
    </submittedName>
</protein>
<dbReference type="Pfam" id="PF13439">
    <property type="entry name" value="Glyco_transf_4"/>
    <property type="match status" value="1"/>
</dbReference>
<dbReference type="PANTHER" id="PTHR12526:SF623">
    <property type="entry name" value="WABG"/>
    <property type="match status" value="1"/>
</dbReference>
<dbReference type="EMBL" id="CP041636">
    <property type="protein sequence ID" value="QDO96299.1"/>
    <property type="molecule type" value="Genomic_DNA"/>
</dbReference>